<keyword evidence="5 6" id="KW-0472">Membrane</keyword>
<sequence>MVGMRMQHWQARWSSQTPFSSLLTSHIMMYSGPQKNFQYTSLYSRANKVQINLISVEHIAEVVSVSLLLFFQSSTPNDINKLYCMDWGKQLMDVMVLKECVRGLKELRPLTHLLLPLCFHWIAEAMTVSVLVDVVTSALCPGQTTCTEAIYISGLQQTVVGIFKMVVLPLLGQLADEYGRKPLLLITVSTSIFPFAVLAWNQSRESVYVYYVLRTISFIISQGSIFCIAVAYAADIIEEGNRAAAFSWITGFFSASHVLGNLLARFLPEKYIFVVSIVLLIFGPVYMHFFLAETVEWVPKMDRDSTFLTKITNVAHKRYESMRDAAAIVFKSPTLRGISFVLFFYELGMSGISSVLLFYLKAVFGFNKNQYSEILSMVGIGAIFSQILVLPLLNPLVGEGWILSLALLASIAYGLLYGLAWASWVPYLSASFGAIYILVKPATYAIISKGSSSMNQGKTQGFVAGVKSIATWFLSSAAPFDCKGFSIIVASVSMMIALCFACLLKPDEKLSHDPEDEIEAPLLREMRRMLQCVYMILLVTPLLDFVAILMLPLSFPDSKLIYNQSLKLLRTICGYLETINERNFEQIAVYQAFRIAFENGVVDGDHY</sequence>
<evidence type="ECO:0000256" key="3">
    <source>
        <dbReference type="ARBA" id="ARBA00022692"/>
    </source>
</evidence>
<gene>
    <name evidence="7" type="ORF">SVIM_LOCUS262695</name>
</gene>
<dbReference type="InterPro" id="IPR011701">
    <property type="entry name" value="MFS"/>
</dbReference>
<dbReference type="EMBL" id="CAADRP010001596">
    <property type="protein sequence ID" value="VFU43151.1"/>
    <property type="molecule type" value="Genomic_DNA"/>
</dbReference>
<feature type="transmembrane region" description="Helical" evidence="6">
    <location>
        <begin position="427"/>
        <end position="447"/>
    </location>
</feature>
<feature type="transmembrane region" description="Helical" evidence="6">
    <location>
        <begin position="400"/>
        <end position="421"/>
    </location>
</feature>
<keyword evidence="2" id="KW-0813">Transport</keyword>
<name>A0A6N2LQJ2_SALVM</name>
<feature type="transmembrane region" description="Helical" evidence="6">
    <location>
        <begin position="208"/>
        <end position="233"/>
    </location>
</feature>
<reference evidence="7" key="1">
    <citation type="submission" date="2019-03" db="EMBL/GenBank/DDBJ databases">
        <authorList>
            <person name="Mank J."/>
            <person name="Almeida P."/>
        </authorList>
    </citation>
    <scope>NUCLEOTIDE SEQUENCE</scope>
    <source>
        <strain evidence="7">78183</strain>
    </source>
</reference>
<evidence type="ECO:0000256" key="5">
    <source>
        <dbReference type="ARBA" id="ARBA00023136"/>
    </source>
</evidence>
<feature type="transmembrane region" description="Helical" evidence="6">
    <location>
        <begin position="484"/>
        <end position="504"/>
    </location>
</feature>
<dbReference type="Gene3D" id="1.20.1250.20">
    <property type="entry name" value="MFS general substrate transporter like domains"/>
    <property type="match status" value="1"/>
</dbReference>
<dbReference type="AlphaFoldDB" id="A0A6N2LQJ2"/>
<keyword evidence="4 6" id="KW-1133">Transmembrane helix</keyword>
<feature type="transmembrane region" description="Helical" evidence="6">
    <location>
        <begin position="374"/>
        <end position="393"/>
    </location>
</feature>
<feature type="transmembrane region" description="Helical" evidence="6">
    <location>
        <begin position="459"/>
        <end position="478"/>
    </location>
</feature>
<evidence type="ECO:0000256" key="4">
    <source>
        <dbReference type="ARBA" id="ARBA00022989"/>
    </source>
</evidence>
<feature type="transmembrane region" description="Helical" evidence="6">
    <location>
        <begin position="532"/>
        <end position="555"/>
    </location>
</feature>
<proteinExistence type="predicted"/>
<dbReference type="CDD" id="cd17330">
    <property type="entry name" value="MFS_SLC46_TetA_like"/>
    <property type="match status" value="1"/>
</dbReference>
<dbReference type="Pfam" id="PF07690">
    <property type="entry name" value="MFS_1"/>
    <property type="match status" value="1"/>
</dbReference>
<accession>A0A6N2LQJ2</accession>
<feature type="transmembrane region" description="Helical" evidence="6">
    <location>
        <begin position="270"/>
        <end position="291"/>
    </location>
</feature>
<feature type="transmembrane region" description="Helical" evidence="6">
    <location>
        <begin position="245"/>
        <end position="264"/>
    </location>
</feature>
<evidence type="ECO:0000256" key="6">
    <source>
        <dbReference type="SAM" id="Phobius"/>
    </source>
</evidence>
<dbReference type="PANTHER" id="PTHR23504">
    <property type="entry name" value="MAJOR FACILITATOR SUPERFAMILY DOMAIN-CONTAINING PROTEIN 10"/>
    <property type="match status" value="1"/>
</dbReference>
<protein>
    <recommendedName>
        <fullName evidence="8">Major facilitator superfamily (MFS) profile domain-containing protein</fullName>
    </recommendedName>
</protein>
<dbReference type="GO" id="GO:0016020">
    <property type="term" value="C:membrane"/>
    <property type="evidence" value="ECO:0007669"/>
    <property type="project" value="UniProtKB-SubCell"/>
</dbReference>
<dbReference type="GO" id="GO:0022857">
    <property type="term" value="F:transmembrane transporter activity"/>
    <property type="evidence" value="ECO:0007669"/>
    <property type="project" value="InterPro"/>
</dbReference>
<organism evidence="7">
    <name type="scientific">Salix viminalis</name>
    <name type="common">Common osier</name>
    <name type="synonym">Basket willow</name>
    <dbReference type="NCBI Taxonomy" id="40686"/>
    <lineage>
        <taxon>Eukaryota</taxon>
        <taxon>Viridiplantae</taxon>
        <taxon>Streptophyta</taxon>
        <taxon>Embryophyta</taxon>
        <taxon>Tracheophyta</taxon>
        <taxon>Spermatophyta</taxon>
        <taxon>Magnoliopsida</taxon>
        <taxon>eudicotyledons</taxon>
        <taxon>Gunneridae</taxon>
        <taxon>Pentapetalae</taxon>
        <taxon>rosids</taxon>
        <taxon>fabids</taxon>
        <taxon>Malpighiales</taxon>
        <taxon>Salicaceae</taxon>
        <taxon>Saliceae</taxon>
        <taxon>Salix</taxon>
    </lineage>
</organism>
<evidence type="ECO:0000256" key="1">
    <source>
        <dbReference type="ARBA" id="ARBA00004141"/>
    </source>
</evidence>
<evidence type="ECO:0000256" key="2">
    <source>
        <dbReference type="ARBA" id="ARBA00022448"/>
    </source>
</evidence>
<dbReference type="PANTHER" id="PTHR23504:SF108">
    <property type="entry name" value="OS11G0151500 PROTEIN"/>
    <property type="match status" value="1"/>
</dbReference>
<evidence type="ECO:0000313" key="7">
    <source>
        <dbReference type="EMBL" id="VFU43151.1"/>
    </source>
</evidence>
<dbReference type="SUPFAM" id="SSF103473">
    <property type="entry name" value="MFS general substrate transporter"/>
    <property type="match status" value="1"/>
</dbReference>
<dbReference type="InterPro" id="IPR036259">
    <property type="entry name" value="MFS_trans_sf"/>
</dbReference>
<feature type="transmembrane region" description="Helical" evidence="6">
    <location>
        <begin position="183"/>
        <end position="202"/>
    </location>
</feature>
<keyword evidence="3 6" id="KW-0812">Transmembrane</keyword>
<evidence type="ECO:0008006" key="8">
    <source>
        <dbReference type="Google" id="ProtNLM"/>
    </source>
</evidence>
<comment type="subcellular location">
    <subcellularLocation>
        <location evidence="1">Membrane</location>
        <topology evidence="1">Multi-pass membrane protein</topology>
    </subcellularLocation>
</comment>
<feature type="transmembrane region" description="Helical" evidence="6">
    <location>
        <begin position="340"/>
        <end position="362"/>
    </location>
</feature>